<comment type="caution">
    <text evidence="1">The sequence shown here is derived from an EMBL/GenBank/DDBJ whole genome shotgun (WGS) entry which is preliminary data.</text>
</comment>
<dbReference type="AlphaFoldDB" id="A0AAI9X1X0"/>
<name>A0AAI9X1X0_PENTH</name>
<gene>
    <name evidence="1" type="ORF">VN97_g13090</name>
</gene>
<accession>A0AAI9X1X0</accession>
<keyword evidence="2" id="KW-1185">Reference proteome</keyword>
<dbReference type="EMBL" id="LACB01001440">
    <property type="protein sequence ID" value="KAJ9480478.1"/>
    <property type="molecule type" value="Genomic_DNA"/>
</dbReference>
<evidence type="ECO:0000313" key="1">
    <source>
        <dbReference type="EMBL" id="KAJ9480478.1"/>
    </source>
</evidence>
<dbReference type="Proteomes" id="UP001227192">
    <property type="component" value="Unassembled WGS sequence"/>
</dbReference>
<sequence>MVRCRCTIICQISLVVTRPVLVPVLVSSTGSGAAWVCSLSIRACLLVRTVVVGARFSDPSIHVPLRAWVVARGSGAPVGGPPFVVSSRSAHNKMMLYQNGIDHNLSIELRLEVPSVPYLTAIFENRFPHGHSRIVSRPVPETILVCICK</sequence>
<evidence type="ECO:0000313" key="2">
    <source>
        <dbReference type="Proteomes" id="UP001227192"/>
    </source>
</evidence>
<organism evidence="1 2">
    <name type="scientific">Penicillium thymicola</name>
    <dbReference type="NCBI Taxonomy" id="293382"/>
    <lineage>
        <taxon>Eukaryota</taxon>
        <taxon>Fungi</taxon>
        <taxon>Dikarya</taxon>
        <taxon>Ascomycota</taxon>
        <taxon>Pezizomycotina</taxon>
        <taxon>Eurotiomycetes</taxon>
        <taxon>Eurotiomycetidae</taxon>
        <taxon>Eurotiales</taxon>
        <taxon>Aspergillaceae</taxon>
        <taxon>Penicillium</taxon>
    </lineage>
</organism>
<reference evidence="1" key="1">
    <citation type="submission" date="2015-06" db="EMBL/GenBank/DDBJ databases">
        <authorList>
            <person name="Nguyen H."/>
        </authorList>
    </citation>
    <scope>NUCLEOTIDE SEQUENCE</scope>
    <source>
        <strain evidence="1">DAOM 180753</strain>
    </source>
</reference>
<proteinExistence type="predicted"/>
<protein>
    <submittedName>
        <fullName evidence="1">Uncharacterized protein</fullName>
    </submittedName>
</protein>
<reference evidence="1" key="2">
    <citation type="journal article" date="2016" name="Fungal Biol.">
        <title>Ochratoxin A production by Penicillium thymicola.</title>
        <authorList>
            <person name="Nguyen H.D.T."/>
            <person name="McMullin D.R."/>
            <person name="Ponomareva E."/>
            <person name="Riley R."/>
            <person name="Pomraning K.R."/>
            <person name="Baker S.E."/>
            <person name="Seifert K.A."/>
        </authorList>
    </citation>
    <scope>NUCLEOTIDE SEQUENCE</scope>
    <source>
        <strain evidence="1">DAOM 180753</strain>
    </source>
</reference>